<organism evidence="3 4">
    <name type="scientific">Rhizopogon vesiculosus</name>
    <dbReference type="NCBI Taxonomy" id="180088"/>
    <lineage>
        <taxon>Eukaryota</taxon>
        <taxon>Fungi</taxon>
        <taxon>Dikarya</taxon>
        <taxon>Basidiomycota</taxon>
        <taxon>Agaricomycotina</taxon>
        <taxon>Agaricomycetes</taxon>
        <taxon>Agaricomycetidae</taxon>
        <taxon>Boletales</taxon>
        <taxon>Suillineae</taxon>
        <taxon>Rhizopogonaceae</taxon>
        <taxon>Rhizopogon</taxon>
    </lineage>
</organism>
<dbReference type="GO" id="GO:0009083">
    <property type="term" value="P:branched-chain amino acid catabolic process"/>
    <property type="evidence" value="ECO:0007669"/>
    <property type="project" value="TreeGrafter"/>
</dbReference>
<comment type="caution">
    <text evidence="3">The sequence shown here is derived from an EMBL/GenBank/DDBJ whole genome shotgun (WGS) entry which is preliminary data.</text>
</comment>
<dbReference type="OrthoDB" id="878at2759"/>
<gene>
    <name evidence="3" type="ORF">AZE42_10351</name>
</gene>
<accession>A0A1J8R742</accession>
<dbReference type="SUPFAM" id="SSF52518">
    <property type="entry name" value="Thiamin diphosphate-binding fold (THDP-binding)"/>
    <property type="match status" value="1"/>
</dbReference>
<sequence>MQRVSVRMLLCPTPPPRNRINVSLSTNIGVSSDTLHVRKDTQGLLLSTIRDPNPVIFMEPKILCRSAVEQAPIDGYTTPLSCAETLISGSNLTLIWDFSLSL</sequence>
<evidence type="ECO:0000313" key="4">
    <source>
        <dbReference type="Proteomes" id="UP000183567"/>
    </source>
</evidence>
<dbReference type="PANTHER" id="PTHR42980:SF1">
    <property type="entry name" value="2-OXOISOVALERATE DEHYDROGENASE SUBUNIT BETA, MITOCHONDRIAL"/>
    <property type="match status" value="1"/>
</dbReference>
<dbReference type="Proteomes" id="UP000183567">
    <property type="component" value="Unassembled WGS sequence"/>
</dbReference>
<dbReference type="InterPro" id="IPR029061">
    <property type="entry name" value="THDP-binding"/>
</dbReference>
<protein>
    <submittedName>
        <fullName evidence="3">Uncharacterized protein</fullName>
    </submittedName>
</protein>
<keyword evidence="4" id="KW-1185">Reference proteome</keyword>
<proteinExistence type="predicted"/>
<dbReference type="PANTHER" id="PTHR42980">
    <property type="entry name" value="2-OXOISOVALERATE DEHYDROGENASE SUBUNIT BETA-RELATED"/>
    <property type="match status" value="1"/>
</dbReference>
<dbReference type="Gene3D" id="3.40.50.970">
    <property type="match status" value="1"/>
</dbReference>
<evidence type="ECO:0000313" key="3">
    <source>
        <dbReference type="EMBL" id="OJA21457.1"/>
    </source>
</evidence>
<dbReference type="GO" id="GO:0016491">
    <property type="term" value="F:oxidoreductase activity"/>
    <property type="evidence" value="ECO:0007669"/>
    <property type="project" value="UniProtKB-KW"/>
</dbReference>
<dbReference type="EMBL" id="LVVM01000124">
    <property type="protein sequence ID" value="OJA21457.1"/>
    <property type="molecule type" value="Genomic_DNA"/>
</dbReference>
<name>A0A1J8R742_9AGAM</name>
<dbReference type="AlphaFoldDB" id="A0A1J8R742"/>
<evidence type="ECO:0000256" key="2">
    <source>
        <dbReference type="ARBA" id="ARBA00023002"/>
    </source>
</evidence>
<dbReference type="GO" id="GO:0007584">
    <property type="term" value="P:response to nutrient"/>
    <property type="evidence" value="ECO:0007669"/>
    <property type="project" value="TreeGrafter"/>
</dbReference>
<keyword evidence="2" id="KW-0560">Oxidoreductase</keyword>
<dbReference type="STRING" id="180088.A0A1J8R742"/>
<comment type="cofactor">
    <cofactor evidence="1">
        <name>thiamine diphosphate</name>
        <dbReference type="ChEBI" id="CHEBI:58937"/>
    </cofactor>
</comment>
<evidence type="ECO:0000256" key="1">
    <source>
        <dbReference type="ARBA" id="ARBA00001964"/>
    </source>
</evidence>
<reference evidence="3 4" key="1">
    <citation type="submission" date="2016-03" db="EMBL/GenBank/DDBJ databases">
        <title>Comparative genomics of the ectomycorrhizal sister species Rhizopogon vinicolor and Rhizopogon vesiculosus (Basidiomycota: Boletales) reveals a divergence of the mating type B locus.</title>
        <authorList>
            <person name="Mujic A.B."/>
            <person name="Kuo A."/>
            <person name="Tritt A."/>
            <person name="Lipzen A."/>
            <person name="Chen C."/>
            <person name="Johnson J."/>
            <person name="Sharma A."/>
            <person name="Barry K."/>
            <person name="Grigoriev I.V."/>
            <person name="Spatafora J.W."/>
        </authorList>
    </citation>
    <scope>NUCLEOTIDE SEQUENCE [LARGE SCALE GENOMIC DNA]</scope>
    <source>
        <strain evidence="3 4">AM-OR11-056</strain>
    </source>
</reference>